<dbReference type="Proteomes" id="UP000198859">
    <property type="component" value="Chromosome I"/>
</dbReference>
<dbReference type="InterPro" id="IPR003661">
    <property type="entry name" value="HisK_dim/P_dom"/>
</dbReference>
<evidence type="ECO:0000256" key="7">
    <source>
        <dbReference type="ARBA" id="ARBA00023012"/>
    </source>
</evidence>
<evidence type="ECO:0000256" key="5">
    <source>
        <dbReference type="ARBA" id="ARBA00022679"/>
    </source>
</evidence>
<dbReference type="Pfam" id="PF02518">
    <property type="entry name" value="HATPase_c"/>
    <property type="match status" value="1"/>
</dbReference>
<dbReference type="FunFam" id="1.10.287.130:FF:000001">
    <property type="entry name" value="Two-component sensor histidine kinase"/>
    <property type="match status" value="1"/>
</dbReference>
<evidence type="ECO:0000256" key="4">
    <source>
        <dbReference type="ARBA" id="ARBA00022553"/>
    </source>
</evidence>
<dbReference type="Pfam" id="PF08448">
    <property type="entry name" value="PAS_4"/>
    <property type="match status" value="1"/>
</dbReference>
<dbReference type="InterPro" id="IPR005467">
    <property type="entry name" value="His_kinase_dom"/>
</dbReference>
<gene>
    <name evidence="11" type="ORF">SAMN04488570_1106</name>
</gene>
<dbReference type="AlphaFoldDB" id="A0A1H1PD80"/>
<dbReference type="SMART" id="SM00091">
    <property type="entry name" value="PAS"/>
    <property type="match status" value="1"/>
</dbReference>
<evidence type="ECO:0000259" key="10">
    <source>
        <dbReference type="PROSITE" id="PS50113"/>
    </source>
</evidence>
<dbReference type="PROSITE" id="PS50109">
    <property type="entry name" value="HIS_KIN"/>
    <property type="match status" value="1"/>
</dbReference>
<dbReference type="SUPFAM" id="SSF47384">
    <property type="entry name" value="Homodimeric domain of signal transducing histidine kinase"/>
    <property type="match status" value="1"/>
</dbReference>
<keyword evidence="12" id="KW-1185">Reference proteome</keyword>
<evidence type="ECO:0000313" key="12">
    <source>
        <dbReference type="Proteomes" id="UP000198859"/>
    </source>
</evidence>
<dbReference type="EMBL" id="LT629757">
    <property type="protein sequence ID" value="SDS09083.1"/>
    <property type="molecule type" value="Genomic_DNA"/>
</dbReference>
<dbReference type="Gene3D" id="3.30.450.20">
    <property type="entry name" value="PAS domain"/>
    <property type="match status" value="1"/>
</dbReference>
<dbReference type="PANTHER" id="PTHR43711">
    <property type="entry name" value="TWO-COMPONENT HISTIDINE KINASE"/>
    <property type="match status" value="1"/>
</dbReference>
<keyword evidence="8" id="KW-0472">Membrane</keyword>
<evidence type="ECO:0000313" key="11">
    <source>
        <dbReference type="EMBL" id="SDS09083.1"/>
    </source>
</evidence>
<dbReference type="SMART" id="SM00387">
    <property type="entry name" value="HATPase_c"/>
    <property type="match status" value="1"/>
</dbReference>
<dbReference type="InterPro" id="IPR036890">
    <property type="entry name" value="HATPase_C_sf"/>
</dbReference>
<dbReference type="InterPro" id="IPR050736">
    <property type="entry name" value="Sensor_HK_Regulatory"/>
</dbReference>
<sequence>MSVLRSRLVVVLALMALAAVVVAVASPSGSLVATLWPVGLASVLLTVDHRASQPVRWTAIGVVALVSFAVGGLPVAVSVVLSAGVVTEAGLTRLLLVRRLGPRLDLAEDRDVASYLLGTAAGAAAGGLVLGLAAALTGADDWAYVALAAFLLHWLSHLLLLGVVARAVPSSCAQGTTGRCVRWAVLLGLLVGSAIAGDQAAPPLLAFPVLVFPVLAWGALRAPLRETALQLVVVGAALVVPTAAGRGLFSLLPGPPGPAELVPVALAVLAATLTCLPLSVTVGRARTGAREAATTAARLENITATAPGVALMELDATGRIALVNPAAANLLGPESEVVGRRLDELGSPQPVVTHRVRNHRRASGRDLAATPQDWRPHRAPGDEVLLALSLVAVESEDGEVVGHVASAQDVTARLHAEQALGAAREAERRVVAQLEEATATKDAFVSTVSHELRTPLTSIIGWLEILTDDDSVTRPANERSALWKIQSNSQRLLHLIDSLLLLSRLETTGAGDDDADAATDGPEAATVDLTEVVRSATAAFLPGGSKAQHWHQVVVHLPSEPLPVRGHADQLGRLVTELCDNAVTYTPGAGVVTVTLRADPAAGLVISVADTGVGLSPSEAARVFGRFVRGSYAEEHAIEGAGMGLSLSRDIARKHGGGLTVTSAPGKGCTFTACLPPVVPPPEATPAEEETG</sequence>
<proteinExistence type="predicted"/>
<evidence type="ECO:0000259" key="9">
    <source>
        <dbReference type="PROSITE" id="PS50109"/>
    </source>
</evidence>
<keyword evidence="5" id="KW-0808">Transferase</keyword>
<evidence type="ECO:0000256" key="6">
    <source>
        <dbReference type="ARBA" id="ARBA00022777"/>
    </source>
</evidence>
<dbReference type="PROSITE" id="PS50113">
    <property type="entry name" value="PAC"/>
    <property type="match status" value="1"/>
</dbReference>
<dbReference type="InterPro" id="IPR035965">
    <property type="entry name" value="PAS-like_dom_sf"/>
</dbReference>
<dbReference type="SUPFAM" id="SSF55874">
    <property type="entry name" value="ATPase domain of HSP90 chaperone/DNA topoisomerase II/histidine kinase"/>
    <property type="match status" value="1"/>
</dbReference>
<feature type="transmembrane region" description="Helical" evidence="8">
    <location>
        <begin position="227"/>
        <end position="249"/>
    </location>
</feature>
<comment type="subcellular location">
    <subcellularLocation>
        <location evidence="2">Cell membrane</location>
    </subcellularLocation>
</comment>
<dbReference type="Gene3D" id="3.30.565.10">
    <property type="entry name" value="Histidine kinase-like ATPase, C-terminal domain"/>
    <property type="match status" value="1"/>
</dbReference>
<feature type="domain" description="Histidine kinase" evidence="9">
    <location>
        <begin position="447"/>
        <end position="679"/>
    </location>
</feature>
<feature type="transmembrane region" description="Helical" evidence="8">
    <location>
        <begin position="112"/>
        <end position="136"/>
    </location>
</feature>
<dbReference type="Pfam" id="PF00512">
    <property type="entry name" value="HisKA"/>
    <property type="match status" value="1"/>
</dbReference>
<dbReference type="PANTHER" id="PTHR43711:SF1">
    <property type="entry name" value="HISTIDINE KINASE 1"/>
    <property type="match status" value="1"/>
</dbReference>
<dbReference type="STRING" id="642780.SAMN04488570_1106"/>
<feature type="domain" description="PAC" evidence="10">
    <location>
        <begin position="370"/>
        <end position="422"/>
    </location>
</feature>
<evidence type="ECO:0000256" key="3">
    <source>
        <dbReference type="ARBA" id="ARBA00012438"/>
    </source>
</evidence>
<dbReference type="RefSeq" id="WP_172833872.1">
    <property type="nucleotide sequence ID" value="NZ_LT629757.1"/>
</dbReference>
<evidence type="ECO:0000256" key="8">
    <source>
        <dbReference type="SAM" id="Phobius"/>
    </source>
</evidence>
<feature type="transmembrane region" description="Helical" evidence="8">
    <location>
        <begin position="180"/>
        <end position="197"/>
    </location>
</feature>
<keyword evidence="8" id="KW-0812">Transmembrane</keyword>
<keyword evidence="7" id="KW-0902">Two-component regulatory system</keyword>
<dbReference type="InterPro" id="IPR000014">
    <property type="entry name" value="PAS"/>
</dbReference>
<feature type="transmembrane region" description="Helical" evidence="8">
    <location>
        <begin position="261"/>
        <end position="280"/>
    </location>
</feature>
<name>A0A1H1PD80_9ACTN</name>
<feature type="transmembrane region" description="Helical" evidence="8">
    <location>
        <begin position="142"/>
        <end position="168"/>
    </location>
</feature>
<dbReference type="InterPro" id="IPR003594">
    <property type="entry name" value="HATPase_dom"/>
</dbReference>
<keyword evidence="8" id="KW-1133">Transmembrane helix</keyword>
<reference evidence="12" key="1">
    <citation type="submission" date="2016-10" db="EMBL/GenBank/DDBJ databases">
        <authorList>
            <person name="Varghese N."/>
            <person name="Submissions S."/>
        </authorList>
    </citation>
    <scope>NUCLEOTIDE SEQUENCE [LARGE SCALE GENOMIC DNA]</scope>
    <source>
        <strain evidence="12">DSM 22127</strain>
    </source>
</reference>
<keyword evidence="4" id="KW-0597">Phosphoprotein</keyword>
<keyword evidence="6" id="KW-0418">Kinase</keyword>
<evidence type="ECO:0000256" key="1">
    <source>
        <dbReference type="ARBA" id="ARBA00000085"/>
    </source>
</evidence>
<comment type="catalytic activity">
    <reaction evidence="1">
        <text>ATP + protein L-histidine = ADP + protein N-phospho-L-histidine.</text>
        <dbReference type="EC" id="2.7.13.3"/>
    </reaction>
</comment>
<dbReference type="InterPro" id="IPR004358">
    <property type="entry name" value="Sig_transdc_His_kin-like_C"/>
</dbReference>
<dbReference type="SUPFAM" id="SSF55785">
    <property type="entry name" value="PYP-like sensor domain (PAS domain)"/>
    <property type="match status" value="1"/>
</dbReference>
<dbReference type="CDD" id="cd00082">
    <property type="entry name" value="HisKA"/>
    <property type="match status" value="1"/>
</dbReference>
<protein>
    <recommendedName>
        <fullName evidence="3">histidine kinase</fullName>
        <ecNumber evidence="3">2.7.13.3</ecNumber>
    </recommendedName>
</protein>
<dbReference type="InterPro" id="IPR013656">
    <property type="entry name" value="PAS_4"/>
</dbReference>
<feature type="transmembrane region" description="Helical" evidence="8">
    <location>
        <begin position="65"/>
        <end position="91"/>
    </location>
</feature>
<evidence type="ECO:0000256" key="2">
    <source>
        <dbReference type="ARBA" id="ARBA00004236"/>
    </source>
</evidence>
<dbReference type="SMART" id="SM00388">
    <property type="entry name" value="HisKA"/>
    <property type="match status" value="1"/>
</dbReference>
<dbReference type="GO" id="GO:0005886">
    <property type="term" value="C:plasma membrane"/>
    <property type="evidence" value="ECO:0007669"/>
    <property type="project" value="UniProtKB-SubCell"/>
</dbReference>
<dbReference type="CDD" id="cd00130">
    <property type="entry name" value="PAS"/>
    <property type="match status" value="1"/>
</dbReference>
<dbReference type="PRINTS" id="PR00344">
    <property type="entry name" value="BCTRLSENSOR"/>
</dbReference>
<dbReference type="Gene3D" id="1.10.287.130">
    <property type="match status" value="1"/>
</dbReference>
<accession>A0A1H1PD80</accession>
<dbReference type="InterPro" id="IPR000700">
    <property type="entry name" value="PAS-assoc_C"/>
</dbReference>
<dbReference type="EC" id="2.7.13.3" evidence="3"/>
<organism evidence="11 12">
    <name type="scientific">Nocardioides scoriae</name>
    <dbReference type="NCBI Taxonomy" id="642780"/>
    <lineage>
        <taxon>Bacteria</taxon>
        <taxon>Bacillati</taxon>
        <taxon>Actinomycetota</taxon>
        <taxon>Actinomycetes</taxon>
        <taxon>Propionibacteriales</taxon>
        <taxon>Nocardioidaceae</taxon>
        <taxon>Nocardioides</taxon>
    </lineage>
</organism>
<dbReference type="InterPro" id="IPR036097">
    <property type="entry name" value="HisK_dim/P_sf"/>
</dbReference>
<dbReference type="GO" id="GO:0000155">
    <property type="term" value="F:phosphorelay sensor kinase activity"/>
    <property type="evidence" value="ECO:0007669"/>
    <property type="project" value="InterPro"/>
</dbReference>
<dbReference type="NCBIfam" id="TIGR00229">
    <property type="entry name" value="sensory_box"/>
    <property type="match status" value="1"/>
</dbReference>